<proteinExistence type="predicted"/>
<dbReference type="InterPro" id="IPR050173">
    <property type="entry name" value="ABC_transporter_C-like"/>
</dbReference>
<dbReference type="GO" id="GO:0016887">
    <property type="term" value="F:ATP hydrolysis activity"/>
    <property type="evidence" value="ECO:0007669"/>
    <property type="project" value="InterPro"/>
</dbReference>
<dbReference type="EMBL" id="PVNP01000219">
    <property type="protein sequence ID" value="PRO71033.1"/>
    <property type="molecule type" value="Genomic_DNA"/>
</dbReference>
<evidence type="ECO:0008006" key="13">
    <source>
        <dbReference type="Google" id="ProtNLM"/>
    </source>
</evidence>
<evidence type="ECO:0000313" key="11">
    <source>
        <dbReference type="EMBL" id="PRO71033.1"/>
    </source>
</evidence>
<dbReference type="OrthoDB" id="6336411at2"/>
<evidence type="ECO:0000313" key="12">
    <source>
        <dbReference type="Proteomes" id="UP000238949"/>
    </source>
</evidence>
<keyword evidence="3 8" id="KW-0812">Transmembrane</keyword>
<evidence type="ECO:0000256" key="1">
    <source>
        <dbReference type="ARBA" id="ARBA00004651"/>
    </source>
</evidence>
<sequence>MKAFITVLLAVLHGGAGLAILIVSSWFIAACAVAPVNFNYMLPAVVIRALALIRIGSGYAHMWVGHKHLLQLTSLLRVQLFERLFAAQIRQRSEEVEALASHTEAIAAVWVGWVSQQASAVLMLVVSAVTLLVLDIPFAGWTIALGVIWLVIMAALCMQGLTLVKIQVLQEHEFREQSDVVLGSVAIWHLKTVQEQLAQLPSAQTLWETETSQQRLTLQSLWVFQGLAWALMLVIIYLAIHTQLEGEGGNPLLLVVPMLLLSAGDWLGRSFNGQPALNRYVQGKQALKTLPVDPLQLTDAVPLSSTLTLTGFGSVNLPEQKVTAEFDASGLYLVGGPSGAGKSQLLQAVSGLVACHGQRLCDGNAPGDGLIEGWLYLEQQPVILAATLRHNLTLGRDFSATQLNDVLSKVGLAQLNDPGEWLGPGGRVLSGGERKRLGIARAMLIQSPVWLLDEPFEGLDGAAVSQLVALLQQKAATRLIIIASHVYPAELQCKDTLILNPPS</sequence>
<dbReference type="SUPFAM" id="SSF90123">
    <property type="entry name" value="ABC transporter transmembrane region"/>
    <property type="match status" value="1"/>
</dbReference>
<evidence type="ECO:0000259" key="10">
    <source>
        <dbReference type="PROSITE" id="PS50929"/>
    </source>
</evidence>
<dbReference type="InterPro" id="IPR027417">
    <property type="entry name" value="P-loop_NTPase"/>
</dbReference>
<evidence type="ECO:0000256" key="3">
    <source>
        <dbReference type="ARBA" id="ARBA00022692"/>
    </source>
</evidence>
<comment type="caution">
    <text evidence="11">The sequence shown here is derived from an EMBL/GenBank/DDBJ whole genome shotgun (WGS) entry which is preliminary data.</text>
</comment>
<dbReference type="SMART" id="SM00382">
    <property type="entry name" value="AAA"/>
    <property type="match status" value="1"/>
</dbReference>
<dbReference type="AlphaFoldDB" id="A0A2S9V3L8"/>
<dbReference type="InterPro" id="IPR003593">
    <property type="entry name" value="AAA+_ATPase"/>
</dbReference>
<feature type="domain" description="ABC transmembrane type-1" evidence="10">
    <location>
        <begin position="4"/>
        <end position="148"/>
    </location>
</feature>
<dbReference type="PROSITE" id="PS50893">
    <property type="entry name" value="ABC_TRANSPORTER_2"/>
    <property type="match status" value="1"/>
</dbReference>
<dbReference type="InterPro" id="IPR036640">
    <property type="entry name" value="ABC1_TM_sf"/>
</dbReference>
<feature type="transmembrane region" description="Helical" evidence="8">
    <location>
        <begin position="221"/>
        <end position="240"/>
    </location>
</feature>
<protein>
    <recommendedName>
        <fullName evidence="13">ABC transporter domain-containing protein</fullName>
    </recommendedName>
</protein>
<dbReference type="PROSITE" id="PS50929">
    <property type="entry name" value="ABC_TM1F"/>
    <property type="match status" value="1"/>
</dbReference>
<feature type="domain" description="ABC transporter" evidence="9">
    <location>
        <begin position="295"/>
        <end position="503"/>
    </location>
</feature>
<keyword evidence="6 8" id="KW-1133">Transmembrane helix</keyword>
<dbReference type="InterPro" id="IPR011527">
    <property type="entry name" value="ABC1_TM_dom"/>
</dbReference>
<dbReference type="Gene3D" id="3.40.50.300">
    <property type="entry name" value="P-loop containing nucleotide triphosphate hydrolases"/>
    <property type="match status" value="1"/>
</dbReference>
<evidence type="ECO:0000256" key="7">
    <source>
        <dbReference type="ARBA" id="ARBA00023136"/>
    </source>
</evidence>
<evidence type="ECO:0000256" key="5">
    <source>
        <dbReference type="ARBA" id="ARBA00022840"/>
    </source>
</evidence>
<comment type="subcellular location">
    <subcellularLocation>
        <location evidence="1">Cell membrane</location>
        <topology evidence="1">Multi-pass membrane protein</topology>
    </subcellularLocation>
</comment>
<reference evidence="12" key="1">
    <citation type="journal article" date="2020" name="Int. J. Syst. Evol. Microbiol.">
        <title>Alteromonas alba sp. nov., a marine bacterium isolated from the seawater of the West Pacific Ocean.</title>
        <authorList>
            <person name="Sun C."/>
            <person name="Wu Y.-H."/>
            <person name="Xamxidin M."/>
            <person name="Cheng H."/>
            <person name="Xu X.-W."/>
        </authorList>
    </citation>
    <scope>NUCLEOTIDE SEQUENCE [LARGE SCALE GENOMIC DNA]</scope>
    <source>
        <strain evidence="12">190</strain>
    </source>
</reference>
<dbReference type="GO" id="GO:0140359">
    <property type="term" value="F:ABC-type transporter activity"/>
    <property type="evidence" value="ECO:0007669"/>
    <property type="project" value="InterPro"/>
</dbReference>
<dbReference type="Proteomes" id="UP000238949">
    <property type="component" value="Unassembled WGS sequence"/>
</dbReference>
<evidence type="ECO:0000256" key="6">
    <source>
        <dbReference type="ARBA" id="ARBA00022989"/>
    </source>
</evidence>
<evidence type="ECO:0000256" key="8">
    <source>
        <dbReference type="SAM" id="Phobius"/>
    </source>
</evidence>
<dbReference type="PROSITE" id="PS00211">
    <property type="entry name" value="ABC_TRANSPORTER_1"/>
    <property type="match status" value="1"/>
</dbReference>
<feature type="transmembrane region" description="Helical" evidence="8">
    <location>
        <begin position="147"/>
        <end position="166"/>
    </location>
</feature>
<keyword evidence="4" id="KW-0547">Nucleotide-binding</keyword>
<feature type="transmembrane region" description="Helical" evidence="8">
    <location>
        <begin position="120"/>
        <end position="141"/>
    </location>
</feature>
<dbReference type="Pfam" id="PF00005">
    <property type="entry name" value="ABC_tran"/>
    <property type="match status" value="1"/>
</dbReference>
<dbReference type="PANTHER" id="PTHR24223">
    <property type="entry name" value="ATP-BINDING CASSETTE SUB-FAMILY C"/>
    <property type="match status" value="1"/>
</dbReference>
<name>A0A2S9V3L8_9ALTE</name>
<organism evidence="11 12">
    <name type="scientific">Alteromonas alba</name>
    <dbReference type="NCBI Taxonomy" id="2079529"/>
    <lineage>
        <taxon>Bacteria</taxon>
        <taxon>Pseudomonadati</taxon>
        <taxon>Pseudomonadota</taxon>
        <taxon>Gammaproteobacteria</taxon>
        <taxon>Alteromonadales</taxon>
        <taxon>Alteromonadaceae</taxon>
        <taxon>Alteromonas/Salinimonas group</taxon>
        <taxon>Alteromonas</taxon>
    </lineage>
</organism>
<evidence type="ECO:0000259" key="9">
    <source>
        <dbReference type="PROSITE" id="PS50893"/>
    </source>
</evidence>
<gene>
    <name evidence="11" type="ORF">C6Y40_23970</name>
</gene>
<dbReference type="InterPro" id="IPR003439">
    <property type="entry name" value="ABC_transporter-like_ATP-bd"/>
</dbReference>
<dbReference type="GO" id="GO:0005524">
    <property type="term" value="F:ATP binding"/>
    <property type="evidence" value="ECO:0007669"/>
    <property type="project" value="UniProtKB-KW"/>
</dbReference>
<dbReference type="PROSITE" id="PS51257">
    <property type="entry name" value="PROKAR_LIPOPROTEIN"/>
    <property type="match status" value="1"/>
</dbReference>
<dbReference type="RefSeq" id="WP_105936899.1">
    <property type="nucleotide sequence ID" value="NZ_PVNP01000219.1"/>
</dbReference>
<feature type="transmembrane region" description="Helical" evidence="8">
    <location>
        <begin position="40"/>
        <end position="60"/>
    </location>
</feature>
<dbReference type="SUPFAM" id="SSF52540">
    <property type="entry name" value="P-loop containing nucleoside triphosphate hydrolases"/>
    <property type="match status" value="1"/>
</dbReference>
<keyword evidence="12" id="KW-1185">Reference proteome</keyword>
<evidence type="ECO:0000256" key="4">
    <source>
        <dbReference type="ARBA" id="ARBA00022741"/>
    </source>
</evidence>
<dbReference type="InterPro" id="IPR017871">
    <property type="entry name" value="ABC_transporter-like_CS"/>
</dbReference>
<keyword evidence="2" id="KW-0813">Transport</keyword>
<keyword evidence="7 8" id="KW-0472">Membrane</keyword>
<keyword evidence="5" id="KW-0067">ATP-binding</keyword>
<dbReference type="GO" id="GO:0005886">
    <property type="term" value="C:plasma membrane"/>
    <property type="evidence" value="ECO:0007669"/>
    <property type="project" value="UniProtKB-SubCell"/>
</dbReference>
<evidence type="ECO:0000256" key="2">
    <source>
        <dbReference type="ARBA" id="ARBA00022448"/>
    </source>
</evidence>
<accession>A0A2S9V3L8</accession>